<dbReference type="EMBL" id="KU574722">
    <property type="protein sequence ID" value="AMM43822.1"/>
    <property type="molecule type" value="Genomic_DNA"/>
</dbReference>
<accession>A0A1L2CUX3</accession>
<name>A0A1L2CUX3_9CAUD</name>
<protein>
    <submittedName>
        <fullName evidence="1">Uncharacterized protein</fullName>
    </submittedName>
</protein>
<proteinExistence type="predicted"/>
<dbReference type="Proteomes" id="UP000223891">
    <property type="component" value="Segment"/>
</dbReference>
<organism evidence="1 2">
    <name type="scientific">Pectobacterium phage vB_PcaM_CBB</name>
    <dbReference type="NCBI Taxonomy" id="2772511"/>
    <lineage>
        <taxon>Viruses</taxon>
        <taxon>Duplodnaviria</taxon>
        <taxon>Heunggongvirae</taxon>
        <taxon>Uroviricota</taxon>
        <taxon>Caudoviricetes</taxon>
        <taxon>Mimasvirus</taxon>
        <taxon>Mimasvirus CBB</taxon>
    </lineage>
</organism>
<keyword evidence="2" id="KW-1185">Reference proteome</keyword>
<gene>
    <name evidence="1" type="ORF">CBB_258</name>
</gene>
<evidence type="ECO:0000313" key="2">
    <source>
        <dbReference type="Proteomes" id="UP000223891"/>
    </source>
</evidence>
<reference evidence="2" key="1">
    <citation type="submission" date="2016-01" db="EMBL/GenBank/DDBJ databases">
        <title>Isolation and Characterization of Enterobacteria phage CBB.</title>
        <authorList>
            <person name="Buttimer C.T.H."/>
            <person name="Hendrix H."/>
            <person name="Alexandre H."/>
            <person name="O'Mahony J."/>
            <person name="Lavigne R."/>
            <person name="Coffey A."/>
        </authorList>
    </citation>
    <scope>NUCLEOTIDE SEQUENCE [LARGE SCALE GENOMIC DNA]</scope>
</reference>
<evidence type="ECO:0000313" key="1">
    <source>
        <dbReference type="EMBL" id="AMM43822.1"/>
    </source>
</evidence>
<sequence length="138" mass="15978">MNIKPDSTVVVYLNNQQQYHRSVYSKFEVLIQEYKMVGYIEDLGVLCCGFETVYYDMNKYVNDIMNSDFEEMTYEQYILYYQGKLAQDNPGAPVLNDMPKMVPGVQMNETVPVREVLNSNPILQNLNDKGIKVQILKG</sequence>